<dbReference type="EC" id="3.6.1.1" evidence="1"/>
<keyword evidence="1" id="KW-0378">Hydrolase</keyword>
<dbReference type="RefSeq" id="WP_006785188.1">
    <property type="nucleotide sequence ID" value="NZ_JADPLS010000003.1"/>
</dbReference>
<dbReference type="NCBIfam" id="NF009804">
    <property type="entry name" value="PRK13288.1"/>
    <property type="match status" value="1"/>
</dbReference>
<name>A0A9X4XDU0_9FIRM</name>
<dbReference type="InterPro" id="IPR006439">
    <property type="entry name" value="HAD-SF_hydro_IA"/>
</dbReference>
<dbReference type="Gene3D" id="3.40.50.1000">
    <property type="entry name" value="HAD superfamily/HAD-like"/>
    <property type="match status" value="1"/>
</dbReference>
<dbReference type="InterPro" id="IPR041492">
    <property type="entry name" value="HAD_2"/>
</dbReference>
<proteinExistence type="predicted"/>
<dbReference type="FunFam" id="3.40.50.1000:FF:000022">
    <property type="entry name" value="Phosphoglycolate phosphatase"/>
    <property type="match status" value="1"/>
</dbReference>
<comment type="caution">
    <text evidence="1">The sequence shown here is derived from an EMBL/GenBank/DDBJ whole genome shotgun (WGS) entry which is preliminary data.</text>
</comment>
<dbReference type="InterPro" id="IPR023198">
    <property type="entry name" value="PGP-like_dom2"/>
</dbReference>
<dbReference type="PRINTS" id="PR00413">
    <property type="entry name" value="HADHALOGNASE"/>
</dbReference>
<protein>
    <submittedName>
        <fullName evidence="1">Pyrophosphatase PpaX</fullName>
        <ecNumber evidence="1">3.6.1.1</ecNumber>
    </submittedName>
</protein>
<dbReference type="PANTHER" id="PTHR43434:SF26">
    <property type="entry name" value="PYROPHOSPHATASE PPAX"/>
    <property type="match status" value="1"/>
</dbReference>
<dbReference type="GO" id="GO:0008967">
    <property type="term" value="F:phosphoglycolate phosphatase activity"/>
    <property type="evidence" value="ECO:0007669"/>
    <property type="project" value="TreeGrafter"/>
</dbReference>
<dbReference type="SFLD" id="SFLDS00003">
    <property type="entry name" value="Haloacid_Dehalogenase"/>
    <property type="match status" value="1"/>
</dbReference>
<dbReference type="InterPro" id="IPR036412">
    <property type="entry name" value="HAD-like_sf"/>
</dbReference>
<dbReference type="Pfam" id="PF13419">
    <property type="entry name" value="HAD_2"/>
    <property type="match status" value="1"/>
</dbReference>
<sequence>MIKAVLFDLDGTLLNTNDLIIKSFTDTFKYYYPNREFTYEEIIDCIGPTLEQTAMKYYPQNISEMVEMYRHHYVLNHDGLIKIYPGIEEMLKALKALGLRLVIVTSKKRDMTLKAMKHTNILDYFDYIISSDEVTQPKPHQEPIELALKKLNLLKDEVIMVGDNSHDIECANHASVKSIAVGWALKGADYLRGFNPTYIINTADELVEIIKKEGVQ</sequence>
<dbReference type="EMBL" id="WMQE01000018">
    <property type="protein sequence ID" value="MTK21529.1"/>
    <property type="molecule type" value="Genomic_DNA"/>
</dbReference>
<dbReference type="NCBIfam" id="TIGR01509">
    <property type="entry name" value="HAD-SF-IA-v3"/>
    <property type="match status" value="1"/>
</dbReference>
<dbReference type="GO" id="GO:0005829">
    <property type="term" value="C:cytosol"/>
    <property type="evidence" value="ECO:0007669"/>
    <property type="project" value="TreeGrafter"/>
</dbReference>
<dbReference type="SUPFAM" id="SSF56784">
    <property type="entry name" value="HAD-like"/>
    <property type="match status" value="1"/>
</dbReference>
<dbReference type="GO" id="GO:0004427">
    <property type="term" value="F:inorganic diphosphate phosphatase activity"/>
    <property type="evidence" value="ECO:0007669"/>
    <property type="project" value="UniProtKB-EC"/>
</dbReference>
<dbReference type="GO" id="GO:0006281">
    <property type="term" value="P:DNA repair"/>
    <property type="evidence" value="ECO:0007669"/>
    <property type="project" value="TreeGrafter"/>
</dbReference>
<dbReference type="PROSITE" id="PS01228">
    <property type="entry name" value="COF_1"/>
    <property type="match status" value="1"/>
</dbReference>
<dbReference type="InterPro" id="IPR050155">
    <property type="entry name" value="HAD-like_hydrolase_sf"/>
</dbReference>
<reference evidence="1 2" key="1">
    <citation type="journal article" date="2019" name="Nat. Med.">
        <title>A library of human gut bacterial isolates paired with longitudinal multiomics data enables mechanistic microbiome research.</title>
        <authorList>
            <person name="Poyet M."/>
            <person name="Groussin M."/>
            <person name="Gibbons S.M."/>
            <person name="Avila-Pacheco J."/>
            <person name="Jiang X."/>
            <person name="Kearney S.M."/>
            <person name="Perrotta A.R."/>
            <person name="Berdy B."/>
            <person name="Zhao S."/>
            <person name="Lieberman T.D."/>
            <person name="Swanson P.K."/>
            <person name="Smith M."/>
            <person name="Roesemann S."/>
            <person name="Alexander J.E."/>
            <person name="Rich S.A."/>
            <person name="Livny J."/>
            <person name="Vlamakis H."/>
            <person name="Clish C."/>
            <person name="Bullock K."/>
            <person name="Deik A."/>
            <person name="Scott J."/>
            <person name="Pierce K.A."/>
            <person name="Xavier R.J."/>
            <person name="Alm E.J."/>
        </authorList>
    </citation>
    <scope>NUCLEOTIDE SEQUENCE [LARGE SCALE GENOMIC DNA]</scope>
    <source>
        <strain evidence="1 2">BIOML-A198</strain>
    </source>
</reference>
<organism evidence="1 2">
    <name type="scientific">Turicibacter sanguinis</name>
    <dbReference type="NCBI Taxonomy" id="154288"/>
    <lineage>
        <taxon>Bacteria</taxon>
        <taxon>Bacillati</taxon>
        <taxon>Bacillota</taxon>
        <taxon>Erysipelotrichia</taxon>
        <taxon>Erysipelotrichales</taxon>
        <taxon>Turicibacteraceae</taxon>
        <taxon>Turicibacter</taxon>
    </lineage>
</organism>
<dbReference type="InterPro" id="IPR023214">
    <property type="entry name" value="HAD_sf"/>
</dbReference>
<dbReference type="SFLD" id="SFLDG01135">
    <property type="entry name" value="C1.5.6:_HAD__Beta-PGM__Phospha"/>
    <property type="match status" value="1"/>
</dbReference>
<evidence type="ECO:0000313" key="1">
    <source>
        <dbReference type="EMBL" id="MTK21529.1"/>
    </source>
</evidence>
<dbReference type="NCBIfam" id="TIGR01549">
    <property type="entry name" value="HAD-SF-IA-v1"/>
    <property type="match status" value="1"/>
</dbReference>
<dbReference type="AlphaFoldDB" id="A0A9X4XDU0"/>
<dbReference type="Proteomes" id="UP000487649">
    <property type="component" value="Unassembled WGS sequence"/>
</dbReference>
<accession>A0A9X4XDU0</accession>
<gene>
    <name evidence="1" type="primary">ppaX</name>
    <name evidence="1" type="ORF">GMA92_08855</name>
</gene>
<dbReference type="Gene3D" id="1.10.150.240">
    <property type="entry name" value="Putative phosphatase, domain 2"/>
    <property type="match status" value="1"/>
</dbReference>
<dbReference type="PANTHER" id="PTHR43434">
    <property type="entry name" value="PHOSPHOGLYCOLATE PHOSPHATASE"/>
    <property type="match status" value="1"/>
</dbReference>
<dbReference type="SFLD" id="SFLDG01129">
    <property type="entry name" value="C1.5:_HAD__Beta-PGM__Phosphata"/>
    <property type="match status" value="1"/>
</dbReference>
<evidence type="ECO:0000313" key="2">
    <source>
        <dbReference type="Proteomes" id="UP000487649"/>
    </source>
</evidence>